<comment type="caution">
    <text evidence="1">The sequence shown here is derived from an EMBL/GenBank/DDBJ whole genome shotgun (WGS) entry which is preliminary data.</text>
</comment>
<evidence type="ECO:0000313" key="1">
    <source>
        <dbReference type="EMBL" id="RCV48490.1"/>
    </source>
</evidence>
<reference evidence="1 2" key="1">
    <citation type="submission" date="2018-04" db="EMBL/GenBank/DDBJ databases">
        <title>Novel actinobacteria from marine sediment.</title>
        <authorList>
            <person name="Ng Z.Y."/>
            <person name="Tan G.Y.A."/>
        </authorList>
    </citation>
    <scope>NUCLEOTIDE SEQUENCE [LARGE SCALE GENOMIC DNA]</scope>
    <source>
        <strain evidence="1 2">TPS81</strain>
    </source>
</reference>
<organism evidence="1 2">
    <name type="scientific">Marinitenerispora sediminis</name>
    <dbReference type="NCBI Taxonomy" id="1931232"/>
    <lineage>
        <taxon>Bacteria</taxon>
        <taxon>Bacillati</taxon>
        <taxon>Actinomycetota</taxon>
        <taxon>Actinomycetes</taxon>
        <taxon>Streptosporangiales</taxon>
        <taxon>Nocardiopsidaceae</taxon>
        <taxon>Marinitenerispora</taxon>
    </lineage>
</organism>
<name>A0A368SY07_9ACTN</name>
<sequence length="146" mass="16680">MGHRHPTKLDIEMRHPRARWLLRAELAYCRECTDEGEQEALADLDAGGMFDSLWQEWVRQTVRRCRDKRHPPSYPAVASELITPDEQHYLNAGTRECLTVCVVRGRHGNRVESEHVLETLADLPRDDRARVLDDILDGLAEGVAVA</sequence>
<keyword evidence="2" id="KW-1185">Reference proteome</keyword>
<dbReference type="OrthoDB" id="3427212at2"/>
<dbReference type="AlphaFoldDB" id="A0A368SY07"/>
<proteinExistence type="predicted"/>
<accession>A0A368SY07</accession>
<dbReference type="EMBL" id="QEIN01000391">
    <property type="protein sequence ID" value="RCV48490.1"/>
    <property type="molecule type" value="Genomic_DNA"/>
</dbReference>
<dbReference type="RefSeq" id="WP_114400941.1">
    <property type="nucleotide sequence ID" value="NZ_QEIM01000394.1"/>
</dbReference>
<gene>
    <name evidence="1" type="ORF">DEF24_26270</name>
</gene>
<evidence type="ECO:0000313" key="2">
    <source>
        <dbReference type="Proteomes" id="UP000253318"/>
    </source>
</evidence>
<dbReference type="Proteomes" id="UP000253318">
    <property type="component" value="Unassembled WGS sequence"/>
</dbReference>
<protein>
    <submittedName>
        <fullName evidence="1">Uncharacterized protein</fullName>
    </submittedName>
</protein>